<keyword evidence="4 7" id="KW-0862">Zinc</keyword>
<evidence type="ECO:0000256" key="2">
    <source>
        <dbReference type="ARBA" id="ARBA00022723"/>
    </source>
</evidence>
<dbReference type="Pfam" id="PF01667">
    <property type="entry name" value="Ribosomal_S27e"/>
    <property type="match status" value="1"/>
</dbReference>
<feature type="binding site" evidence="7">
    <location>
        <position position="29"/>
    </location>
    <ligand>
        <name>Zn(2+)</name>
        <dbReference type="ChEBI" id="CHEBI:29105"/>
    </ligand>
</feature>
<accession>A0A0P7ZLI8</accession>
<name>A0A0P7ZLI8_9EURY</name>
<dbReference type="GO" id="GO:0005840">
    <property type="term" value="C:ribosome"/>
    <property type="evidence" value="ECO:0007669"/>
    <property type="project" value="UniProtKB-KW"/>
</dbReference>
<reference evidence="8 9" key="1">
    <citation type="submission" date="2015-09" db="EMBL/GenBank/DDBJ databases">
        <title>A metagenomics-based metabolic model of nitrate-dependent anaerobic oxidation of methane by Methanoperedens-like archaea.</title>
        <authorList>
            <person name="Arshad A."/>
            <person name="Speth D.R."/>
            <person name="De Graaf R.M."/>
            <person name="Op Den Camp H.J."/>
            <person name="Jetten M.S."/>
            <person name="Welte C.U."/>
        </authorList>
    </citation>
    <scope>NUCLEOTIDE SEQUENCE [LARGE SCALE GENOMIC DNA]</scope>
</reference>
<feature type="zinc finger region" description="C4-type" evidence="7">
    <location>
        <begin position="26"/>
        <end position="48"/>
    </location>
</feature>
<evidence type="ECO:0000256" key="5">
    <source>
        <dbReference type="ARBA" id="ARBA00022980"/>
    </source>
</evidence>
<evidence type="ECO:0000256" key="3">
    <source>
        <dbReference type="ARBA" id="ARBA00022771"/>
    </source>
</evidence>
<evidence type="ECO:0000313" key="8">
    <source>
        <dbReference type="EMBL" id="KPQ45007.1"/>
    </source>
</evidence>
<evidence type="ECO:0000256" key="1">
    <source>
        <dbReference type="ARBA" id="ARBA00010919"/>
    </source>
</evidence>
<dbReference type="Proteomes" id="UP000050360">
    <property type="component" value="Unassembled WGS sequence"/>
</dbReference>
<dbReference type="FunFam" id="2.20.25.100:FF:000002">
    <property type="entry name" value="30S ribosomal protein S27e"/>
    <property type="match status" value="1"/>
</dbReference>
<evidence type="ECO:0000256" key="4">
    <source>
        <dbReference type="ARBA" id="ARBA00022833"/>
    </source>
</evidence>
<dbReference type="AlphaFoldDB" id="A0A0P7ZLI8"/>
<keyword evidence="6 7" id="KW-0687">Ribonucleoprotein</keyword>
<comment type="caution">
    <text evidence="8">The sequence shown here is derived from an EMBL/GenBank/DDBJ whole genome shotgun (WGS) entry which is preliminary data.</text>
</comment>
<dbReference type="SUPFAM" id="SSF57829">
    <property type="entry name" value="Zn-binding ribosomal proteins"/>
    <property type="match status" value="1"/>
</dbReference>
<sequence>MFQVREIRDRGVLIMEPKSRFLKVKCNDCENEQVIFGCASTPVTCLVCNRTLSEPTGGKAFVKTQIIEVLE</sequence>
<dbReference type="GO" id="GO:1990904">
    <property type="term" value="C:ribonucleoprotein complex"/>
    <property type="evidence" value="ECO:0007669"/>
    <property type="project" value="UniProtKB-KW"/>
</dbReference>
<dbReference type="NCBIfam" id="NF001629">
    <property type="entry name" value="PRK00415.1"/>
    <property type="match status" value="1"/>
</dbReference>
<dbReference type="InterPro" id="IPR023407">
    <property type="entry name" value="Ribosomal_eS27_Zn-bd_dom_sf"/>
</dbReference>
<gene>
    <name evidence="7 8" type="primary">rps27e</name>
    <name evidence="8" type="ORF">MPEBLZ_00392</name>
</gene>
<keyword evidence="2 7" id="KW-0479">Metal-binding</keyword>
<feature type="binding site" evidence="7">
    <location>
        <position position="45"/>
    </location>
    <ligand>
        <name>Zn(2+)</name>
        <dbReference type="ChEBI" id="CHEBI:29105"/>
    </ligand>
</feature>
<evidence type="ECO:0000256" key="6">
    <source>
        <dbReference type="ARBA" id="ARBA00023274"/>
    </source>
</evidence>
<evidence type="ECO:0000256" key="7">
    <source>
        <dbReference type="HAMAP-Rule" id="MF_00371"/>
    </source>
</evidence>
<dbReference type="GO" id="GO:0003735">
    <property type="term" value="F:structural constituent of ribosome"/>
    <property type="evidence" value="ECO:0007669"/>
    <property type="project" value="InterPro"/>
</dbReference>
<dbReference type="PATRIC" id="fig|1719120.3.peg.426"/>
<dbReference type="InterPro" id="IPR000592">
    <property type="entry name" value="Ribosomal_eS27"/>
</dbReference>
<feature type="binding site" evidence="7">
    <location>
        <position position="26"/>
    </location>
    <ligand>
        <name>Zn(2+)</name>
        <dbReference type="ChEBI" id="CHEBI:29105"/>
    </ligand>
</feature>
<organism evidence="8 9">
    <name type="scientific">Candidatus Methanoperedens nitratireducens</name>
    <dbReference type="NCBI Taxonomy" id="1392998"/>
    <lineage>
        <taxon>Archaea</taxon>
        <taxon>Methanobacteriati</taxon>
        <taxon>Methanobacteriota</taxon>
        <taxon>Stenosarchaea group</taxon>
        <taxon>Methanomicrobia</taxon>
        <taxon>Methanosarcinales</taxon>
        <taxon>ANME-2 cluster</taxon>
        <taxon>Candidatus Methanoperedentaceae</taxon>
        <taxon>Candidatus Methanoperedens</taxon>
    </lineage>
</organism>
<dbReference type="HAMAP" id="MF_00371">
    <property type="entry name" value="Ribosomal_eS27"/>
    <property type="match status" value="1"/>
</dbReference>
<dbReference type="GO" id="GO:0008270">
    <property type="term" value="F:zinc ion binding"/>
    <property type="evidence" value="ECO:0007669"/>
    <property type="project" value="UniProtKB-UniRule"/>
</dbReference>
<keyword evidence="5 7" id="KW-0689">Ribosomal protein</keyword>
<protein>
    <recommendedName>
        <fullName evidence="7">Small ribosomal subunit protein eS27</fullName>
    </recommendedName>
</protein>
<proteinExistence type="inferred from homology"/>
<dbReference type="Gene3D" id="2.20.25.100">
    <property type="entry name" value="Zn-binding ribosomal proteins"/>
    <property type="match status" value="1"/>
</dbReference>
<comment type="similarity">
    <text evidence="1 7">Belongs to the eukaryotic ribosomal protein eS27 family.</text>
</comment>
<dbReference type="EMBL" id="LKCM01000034">
    <property type="protein sequence ID" value="KPQ45007.1"/>
    <property type="molecule type" value="Genomic_DNA"/>
</dbReference>
<comment type="cofactor">
    <cofactor evidence="7">
        <name>Zn(2+)</name>
        <dbReference type="ChEBI" id="CHEBI:29105"/>
    </cofactor>
    <text evidence="7">Binds 1 zinc ion per subunit.</text>
</comment>
<feature type="binding site" evidence="7">
    <location>
        <position position="48"/>
    </location>
    <ligand>
        <name>Zn(2+)</name>
        <dbReference type="ChEBI" id="CHEBI:29105"/>
    </ligand>
</feature>
<comment type="subunit">
    <text evidence="7">Part of the 30S ribosomal subunit.</text>
</comment>
<dbReference type="InterPro" id="IPR011332">
    <property type="entry name" value="Ribosomal_zn-bd"/>
</dbReference>
<evidence type="ECO:0000313" key="9">
    <source>
        <dbReference type="Proteomes" id="UP000050360"/>
    </source>
</evidence>
<dbReference type="GO" id="GO:0006412">
    <property type="term" value="P:translation"/>
    <property type="evidence" value="ECO:0007669"/>
    <property type="project" value="UniProtKB-UniRule"/>
</dbReference>
<keyword evidence="3 7" id="KW-0863">Zinc-finger</keyword>